<name>A0A552UVA5_9FLAO</name>
<evidence type="ECO:0000256" key="1">
    <source>
        <dbReference type="SAM" id="Phobius"/>
    </source>
</evidence>
<feature type="domain" description="DUF6311" evidence="2">
    <location>
        <begin position="14"/>
        <end position="417"/>
    </location>
</feature>
<dbReference type="AlphaFoldDB" id="A0A552UVA5"/>
<sequence>MKNASKVYYAIIMVLTVLFFHCTYGLKIVNSVNIKWLLDARHDWGQHYLGWAFYRDEPWGFPLGKIDALCYPSGTNVGFWDGIPLFALLFKPFSALLPQDFQYIGFWLLLCYLTTAHYSIKLFNLYNIKPVYTIIGVLLIVSNPVLIFRGMHPALCAHGFLLASLYYYLKAANKNNVVRINRDQVILLALSALTNPYITVMVVGFNFILPLKHYFYDKLLTKKQALLYPFLSCFSIIVVWFLLGMLTFSHGERLEVSDAYGLYALNLNGLFNSGGFSRLLPQMPWVNPAQYEGYTYLGVGMMLLIVVSFAYFIFKGNVAQWFKNNKQLLPLFVLAAGFTIFAVTNVISYNSEVLFTLPFPKFLIKLGGIFRASGRFFWVPFYFILFFFIFILVKAKVTNWLKISFLVVVMAIQAYDTMPLLTLRKLEGGTYVTPLTEAKWNALLPHFKTIITYPPYNNHLLNNMDYQDLCYLALKNHNAISTGYSARENRKAYTIFTDELTYNLKGAVIHTDEIYVTTPQYLDAFKAPLYKNLLNILYLDGYYVLYAKTKNIALSAQTVQAQKLCDSVNALYTKPRLSLINTIDLIQNNSKINFNIENVTVNHSTMVVNGWAYLVEKNNNTGDSVFVTINSGGKTYLAKTTQVARPDLNAAFKKEHLDSSGFTSDIILDGESLEDVVLGIAIKDKAGQFTYSTVGPAVNFLANKPEKIKKLPPQDDLLPSNLETVLEGNDYVVINGWATIKGINASKTVVKIVFMGENENFTIQTHSNIRKDITQALNDGINYDNAGFEIRVNKADLPKGKYKLGIIVSNKAAKKDAFILTDKKIAVK</sequence>
<dbReference type="Proteomes" id="UP000320643">
    <property type="component" value="Unassembled WGS sequence"/>
</dbReference>
<evidence type="ECO:0008006" key="6">
    <source>
        <dbReference type="Google" id="ProtNLM"/>
    </source>
</evidence>
<dbReference type="InterPro" id="IPR046278">
    <property type="entry name" value="DUF6311"/>
</dbReference>
<proteinExistence type="predicted"/>
<feature type="transmembrane region" description="Helical" evidence="1">
    <location>
        <begin position="228"/>
        <end position="248"/>
    </location>
</feature>
<keyword evidence="1" id="KW-1133">Transmembrane helix</keyword>
<evidence type="ECO:0000259" key="2">
    <source>
        <dbReference type="Pfam" id="PF19830"/>
    </source>
</evidence>
<reference evidence="4 5" key="1">
    <citation type="submission" date="2019-07" db="EMBL/GenBank/DDBJ databases">
        <title>Flavobacterium sp. nov., isolated from glacier ice.</title>
        <authorList>
            <person name="Liu Q."/>
            <person name="Xin Y.-H."/>
        </authorList>
    </citation>
    <scope>NUCLEOTIDE SEQUENCE [LARGE SCALE GENOMIC DNA]</scope>
    <source>
        <strain evidence="4 5">ZT4R6</strain>
    </source>
</reference>
<evidence type="ECO:0000259" key="3">
    <source>
        <dbReference type="Pfam" id="PF25853"/>
    </source>
</evidence>
<dbReference type="RefSeq" id="WP_143374889.1">
    <property type="nucleotide sequence ID" value="NZ_VJVZ01000014.1"/>
</dbReference>
<feature type="transmembrane region" description="Helical" evidence="1">
    <location>
        <begin position="152"/>
        <end position="169"/>
    </location>
</feature>
<gene>
    <name evidence="4" type="ORF">FMM05_18360</name>
</gene>
<feature type="transmembrane region" description="Helical" evidence="1">
    <location>
        <begin position="7"/>
        <end position="26"/>
    </location>
</feature>
<dbReference type="InterPro" id="IPR058671">
    <property type="entry name" value="DUF6311_C"/>
</dbReference>
<comment type="caution">
    <text evidence="4">The sequence shown here is derived from an EMBL/GenBank/DDBJ whole genome shotgun (WGS) entry which is preliminary data.</text>
</comment>
<accession>A0A552UVA5</accession>
<evidence type="ECO:0000313" key="5">
    <source>
        <dbReference type="Proteomes" id="UP000320643"/>
    </source>
</evidence>
<dbReference type="Pfam" id="PF25853">
    <property type="entry name" value="DUF6311_C"/>
    <property type="match status" value="1"/>
</dbReference>
<keyword evidence="5" id="KW-1185">Reference proteome</keyword>
<organism evidence="4 5">
    <name type="scientific">Flavobacterium zepuense</name>
    <dbReference type="NCBI Taxonomy" id="2593302"/>
    <lineage>
        <taxon>Bacteria</taxon>
        <taxon>Pseudomonadati</taxon>
        <taxon>Bacteroidota</taxon>
        <taxon>Flavobacteriia</taxon>
        <taxon>Flavobacteriales</taxon>
        <taxon>Flavobacteriaceae</taxon>
        <taxon>Flavobacterium</taxon>
    </lineage>
</organism>
<dbReference type="EMBL" id="VJVZ01000014">
    <property type="protein sequence ID" value="TRW22152.1"/>
    <property type="molecule type" value="Genomic_DNA"/>
</dbReference>
<dbReference type="Pfam" id="PF19830">
    <property type="entry name" value="DUF6311"/>
    <property type="match status" value="1"/>
</dbReference>
<feature type="transmembrane region" description="Helical" evidence="1">
    <location>
        <begin position="293"/>
        <end position="316"/>
    </location>
</feature>
<feature type="transmembrane region" description="Helical" evidence="1">
    <location>
        <begin position="101"/>
        <end position="118"/>
    </location>
</feature>
<keyword evidence="1" id="KW-0812">Transmembrane</keyword>
<keyword evidence="1" id="KW-0472">Membrane</keyword>
<protein>
    <recommendedName>
        <fullName evidence="6">YfhO family protein</fullName>
    </recommendedName>
</protein>
<feature type="domain" description="DUF6311" evidence="3">
    <location>
        <begin position="439"/>
        <end position="546"/>
    </location>
</feature>
<feature type="transmembrane region" description="Helical" evidence="1">
    <location>
        <begin position="260"/>
        <end position="281"/>
    </location>
</feature>
<feature type="transmembrane region" description="Helical" evidence="1">
    <location>
        <begin position="399"/>
        <end position="415"/>
    </location>
</feature>
<evidence type="ECO:0000313" key="4">
    <source>
        <dbReference type="EMBL" id="TRW22152.1"/>
    </source>
</evidence>
<dbReference type="OrthoDB" id="1814621at2"/>
<feature type="transmembrane region" description="Helical" evidence="1">
    <location>
        <begin position="369"/>
        <end position="392"/>
    </location>
</feature>
<feature type="transmembrane region" description="Helical" evidence="1">
    <location>
        <begin position="328"/>
        <end position="349"/>
    </location>
</feature>
<feature type="transmembrane region" description="Helical" evidence="1">
    <location>
        <begin position="185"/>
        <end position="208"/>
    </location>
</feature>